<dbReference type="InterPro" id="IPR009339">
    <property type="entry name" value="DUF998"/>
</dbReference>
<keyword evidence="1" id="KW-1133">Transmembrane helix</keyword>
<feature type="transmembrane region" description="Helical" evidence="1">
    <location>
        <begin position="109"/>
        <end position="128"/>
    </location>
</feature>
<organism evidence="2 3">
    <name type="scientific">Maritalea porphyrae</name>
    <dbReference type="NCBI Taxonomy" id="880732"/>
    <lineage>
        <taxon>Bacteria</taxon>
        <taxon>Pseudomonadati</taxon>
        <taxon>Pseudomonadota</taxon>
        <taxon>Alphaproteobacteria</taxon>
        <taxon>Hyphomicrobiales</taxon>
        <taxon>Devosiaceae</taxon>
        <taxon>Maritalea</taxon>
    </lineage>
</organism>
<dbReference type="Pfam" id="PF06197">
    <property type="entry name" value="DUF998"/>
    <property type="match status" value="1"/>
</dbReference>
<feature type="transmembrane region" description="Helical" evidence="1">
    <location>
        <begin position="7"/>
        <end position="27"/>
    </location>
</feature>
<comment type="caution">
    <text evidence="2">The sequence shown here is derived from an EMBL/GenBank/DDBJ whole genome shotgun (WGS) entry which is preliminary data.</text>
</comment>
<feature type="transmembrane region" description="Helical" evidence="1">
    <location>
        <begin position="47"/>
        <end position="66"/>
    </location>
</feature>
<evidence type="ECO:0008006" key="4">
    <source>
        <dbReference type="Google" id="ProtNLM"/>
    </source>
</evidence>
<accession>A0ABQ5UNR5</accession>
<reference evidence="2" key="2">
    <citation type="submission" date="2023-01" db="EMBL/GenBank/DDBJ databases">
        <title>Draft genome sequence of Maritalea porphyrae strain NBRC 107169.</title>
        <authorList>
            <person name="Sun Q."/>
            <person name="Mori K."/>
        </authorList>
    </citation>
    <scope>NUCLEOTIDE SEQUENCE</scope>
    <source>
        <strain evidence="2">NBRC 107169</strain>
    </source>
</reference>
<sequence>MVQIDRSWSLFGICICVVAALIAPFFTHPDYNWVRHTTGELAGQQMPNAWIMRVGFINLGFGVFFDALQKVAKHQREYMPFIVFGICMIGAGTFNQRSIDTTQFFAEPLAHWHGFLFIIAAIGLAAGIGRHAYASEDTKVKAISFIAFLVVVSMGPVIYFLPSIAGVLERFGLGVALLWMACFFHKRAV</sequence>
<evidence type="ECO:0000313" key="2">
    <source>
        <dbReference type="EMBL" id="GLQ16681.1"/>
    </source>
</evidence>
<keyword evidence="1" id="KW-0812">Transmembrane</keyword>
<gene>
    <name evidence="2" type="ORF">GCM10007879_09300</name>
</gene>
<feature type="transmembrane region" description="Helical" evidence="1">
    <location>
        <begin position="78"/>
        <end position="97"/>
    </location>
</feature>
<dbReference type="EMBL" id="BSNI01000002">
    <property type="protein sequence ID" value="GLQ16681.1"/>
    <property type="molecule type" value="Genomic_DNA"/>
</dbReference>
<protein>
    <recommendedName>
        <fullName evidence="4">DUF998 domain-containing protein</fullName>
    </recommendedName>
</protein>
<keyword evidence="3" id="KW-1185">Reference proteome</keyword>
<proteinExistence type="predicted"/>
<dbReference type="Proteomes" id="UP001161405">
    <property type="component" value="Unassembled WGS sequence"/>
</dbReference>
<name>A0ABQ5UNR5_9HYPH</name>
<evidence type="ECO:0000256" key="1">
    <source>
        <dbReference type="SAM" id="Phobius"/>
    </source>
</evidence>
<feature type="transmembrane region" description="Helical" evidence="1">
    <location>
        <begin position="167"/>
        <end position="184"/>
    </location>
</feature>
<dbReference type="RefSeq" id="WP_284362374.1">
    <property type="nucleotide sequence ID" value="NZ_BSNI01000002.1"/>
</dbReference>
<feature type="transmembrane region" description="Helical" evidence="1">
    <location>
        <begin position="140"/>
        <end position="161"/>
    </location>
</feature>
<evidence type="ECO:0000313" key="3">
    <source>
        <dbReference type="Proteomes" id="UP001161405"/>
    </source>
</evidence>
<keyword evidence="1" id="KW-0472">Membrane</keyword>
<reference evidence="2" key="1">
    <citation type="journal article" date="2014" name="Int. J. Syst. Evol. Microbiol.">
        <title>Complete genome of a new Firmicutes species belonging to the dominant human colonic microbiota ('Ruminococcus bicirculans') reveals two chromosomes and a selective capacity to utilize plant glucans.</title>
        <authorList>
            <consortium name="NISC Comparative Sequencing Program"/>
            <person name="Wegmann U."/>
            <person name="Louis P."/>
            <person name="Goesmann A."/>
            <person name="Henrissat B."/>
            <person name="Duncan S.H."/>
            <person name="Flint H.J."/>
        </authorList>
    </citation>
    <scope>NUCLEOTIDE SEQUENCE</scope>
    <source>
        <strain evidence="2">NBRC 107169</strain>
    </source>
</reference>